<keyword evidence="3" id="KW-0645">Protease</keyword>
<feature type="transmembrane region" description="Helical" evidence="1">
    <location>
        <begin position="21"/>
        <end position="41"/>
    </location>
</feature>
<keyword evidence="1" id="KW-0472">Membrane</keyword>
<reference evidence="3 4" key="1">
    <citation type="submission" date="2023-08" db="EMBL/GenBank/DDBJ databases">
        <title>Oxalobacteraceae gen .nov., isolated from river sludge outside the plant.</title>
        <authorList>
            <person name="Zhao S.Y."/>
        </authorList>
    </citation>
    <scope>NUCLEOTIDE SEQUENCE [LARGE SCALE GENOMIC DNA]</scope>
    <source>
        <strain evidence="3 4">R-40</strain>
    </source>
</reference>
<keyword evidence="1" id="KW-1133">Transmembrane helix</keyword>
<dbReference type="NCBIfam" id="NF033192">
    <property type="entry name" value="JDVT-CAAX"/>
    <property type="match status" value="1"/>
</dbReference>
<dbReference type="InterPro" id="IPR003675">
    <property type="entry name" value="Rce1/LyrA-like_dom"/>
</dbReference>
<evidence type="ECO:0000313" key="4">
    <source>
        <dbReference type="Proteomes" id="UP001225596"/>
    </source>
</evidence>
<protein>
    <submittedName>
        <fullName evidence="3">JDVT-CTERM system glutamic-type intramembrane protease</fullName>
        <ecNumber evidence="3">3.4.-.-</ecNumber>
    </submittedName>
</protein>
<dbReference type="Pfam" id="PF02517">
    <property type="entry name" value="Rce1-like"/>
    <property type="match status" value="1"/>
</dbReference>
<feature type="transmembrane region" description="Helical" evidence="1">
    <location>
        <begin position="47"/>
        <end position="65"/>
    </location>
</feature>
<evidence type="ECO:0000259" key="2">
    <source>
        <dbReference type="Pfam" id="PF02517"/>
    </source>
</evidence>
<sequence length="164" mass="18601">MHSILTESFGLQFRPSFLRDGQFYLAIAIAPLPLIALSYLAPGWNTGMHAGTATIFSLVIWQPLVEELLFRGFIQGRFEQWRRAREKFLFFSLANYCTTLLFVAAHLFNQSAWWAAAVAVPSLLFGYFRDRHENIYPSIVLHASYNACYLAFGTLQKNAMPIGG</sequence>
<dbReference type="Proteomes" id="UP001225596">
    <property type="component" value="Unassembled WGS sequence"/>
</dbReference>
<proteinExistence type="predicted"/>
<dbReference type="GO" id="GO:0008233">
    <property type="term" value="F:peptidase activity"/>
    <property type="evidence" value="ECO:0007669"/>
    <property type="project" value="UniProtKB-KW"/>
</dbReference>
<keyword evidence="3" id="KW-0378">Hydrolase</keyword>
<organism evidence="3 4">
    <name type="scientific">Keguizhuia sedimenti</name>
    <dbReference type="NCBI Taxonomy" id="3064264"/>
    <lineage>
        <taxon>Bacteria</taxon>
        <taxon>Pseudomonadati</taxon>
        <taxon>Pseudomonadota</taxon>
        <taxon>Betaproteobacteria</taxon>
        <taxon>Burkholderiales</taxon>
        <taxon>Oxalobacteraceae</taxon>
        <taxon>Keguizhuia</taxon>
    </lineage>
</organism>
<keyword evidence="4" id="KW-1185">Reference proteome</keyword>
<keyword evidence="1" id="KW-0812">Transmembrane</keyword>
<gene>
    <name evidence="3" type="primary">mrtJ</name>
    <name evidence="3" type="ORF">Q8A64_02035</name>
</gene>
<evidence type="ECO:0000313" key="3">
    <source>
        <dbReference type="EMBL" id="MDQ9169183.1"/>
    </source>
</evidence>
<dbReference type="RefSeq" id="WP_338435026.1">
    <property type="nucleotide sequence ID" value="NZ_JAUYVH010000001.1"/>
</dbReference>
<accession>A0ABU1BJK1</accession>
<feature type="transmembrane region" description="Helical" evidence="1">
    <location>
        <begin position="86"/>
        <end position="105"/>
    </location>
</feature>
<dbReference type="EC" id="3.4.-.-" evidence="3"/>
<feature type="transmembrane region" description="Helical" evidence="1">
    <location>
        <begin position="111"/>
        <end position="128"/>
    </location>
</feature>
<comment type="caution">
    <text evidence="3">The sequence shown here is derived from an EMBL/GenBank/DDBJ whole genome shotgun (WGS) entry which is preliminary data.</text>
</comment>
<feature type="domain" description="CAAX prenyl protease 2/Lysostaphin resistance protein A-like" evidence="2">
    <location>
        <begin position="53"/>
        <end position="147"/>
    </location>
</feature>
<dbReference type="GO" id="GO:0006508">
    <property type="term" value="P:proteolysis"/>
    <property type="evidence" value="ECO:0007669"/>
    <property type="project" value="UniProtKB-KW"/>
</dbReference>
<evidence type="ECO:0000256" key="1">
    <source>
        <dbReference type="SAM" id="Phobius"/>
    </source>
</evidence>
<dbReference type="EMBL" id="JAUYVH010000001">
    <property type="protein sequence ID" value="MDQ9169183.1"/>
    <property type="molecule type" value="Genomic_DNA"/>
</dbReference>
<name>A0ABU1BJK1_9BURK</name>